<dbReference type="PANTHER" id="PTHR30136">
    <property type="entry name" value="HELIX-TURN-HELIX TRANSCRIPTIONAL REGULATOR, ICLR FAMILY"/>
    <property type="match status" value="1"/>
</dbReference>
<dbReference type="FunFam" id="1.10.10.10:FF:000056">
    <property type="entry name" value="IclR family transcriptional regulator"/>
    <property type="match status" value="1"/>
</dbReference>
<dbReference type="EMBL" id="AB505864">
    <property type="protein sequence ID" value="BAH79098.1"/>
    <property type="molecule type" value="Genomic_DNA"/>
</dbReference>
<sequence length="258" mass="28949">MSEKTTGDYMLSSVKNSLRILNSFTAEEPEKRVIDLANELQIGKSTVSRLLSTLASEGFVTKDPETQKYKLGLRILTLNSIVTSNLEINKVARPTLRNLVNETGEAAHIAVLENQEVVYLEQIECSHPVRILSYVGRRNPVHCTSSGKLLYAYQDRVAIIKLLQQELKRYTPSTITDPDLFRKELAEIKQAEFCYSDCEFLPDVVSCAAPIRDYTGKVIAAISLVGPKHRIEKHQHSTIKNKVIKAAKEISKNLGYMA</sequence>
<reference evidence="8" key="1">
    <citation type="journal article" date="2009" name="J. Bacteriol.">
        <title>Uncovering the protocatechuate 2,3-cleavage pathway genes.</title>
        <authorList>
            <person name="Kasai D."/>
            <person name="Fujinami T."/>
            <person name="Abe T."/>
            <person name="Mase K."/>
            <person name="Katayama Y."/>
            <person name="Fukuda M."/>
            <person name="Masai E."/>
        </authorList>
    </citation>
    <scope>NUCLEOTIDE SEQUENCE</scope>
    <source>
        <strain evidence="8">JJ-1b</strain>
    </source>
</reference>
<dbReference type="InterPro" id="IPR036390">
    <property type="entry name" value="WH_DNA-bd_sf"/>
</dbReference>
<dbReference type="InterPro" id="IPR005471">
    <property type="entry name" value="Tscrpt_reg_IclR_N"/>
</dbReference>
<keyword evidence="1" id="KW-0805">Transcription regulation</keyword>
<evidence type="ECO:0000256" key="1">
    <source>
        <dbReference type="ARBA" id="ARBA00023015"/>
    </source>
</evidence>
<dbReference type="Pfam" id="PF09339">
    <property type="entry name" value="HTH_IclR"/>
    <property type="match status" value="1"/>
</dbReference>
<dbReference type="Pfam" id="PF01614">
    <property type="entry name" value="IclR_C"/>
    <property type="match status" value="1"/>
</dbReference>
<feature type="domain" description="HTH iclR-type" evidence="6">
    <location>
        <begin position="11"/>
        <end position="73"/>
    </location>
</feature>
<dbReference type="PROSITE" id="PS51078">
    <property type="entry name" value="ICLR_ED"/>
    <property type="match status" value="1"/>
</dbReference>
<keyword evidence="3" id="KW-0804">Transcription</keyword>
<evidence type="ECO:0000259" key="6">
    <source>
        <dbReference type="PROSITE" id="PS51077"/>
    </source>
</evidence>
<dbReference type="InterPro" id="IPR029016">
    <property type="entry name" value="GAF-like_dom_sf"/>
</dbReference>
<dbReference type="SMART" id="SM00346">
    <property type="entry name" value="HTH_ICLR"/>
    <property type="match status" value="1"/>
</dbReference>
<dbReference type="GO" id="GO:0045892">
    <property type="term" value="P:negative regulation of DNA-templated transcription"/>
    <property type="evidence" value="ECO:0007669"/>
    <property type="project" value="TreeGrafter"/>
</dbReference>
<name>C4TP00_9BACL</name>
<dbReference type="SUPFAM" id="SSF55781">
    <property type="entry name" value="GAF domain-like"/>
    <property type="match status" value="1"/>
</dbReference>
<dbReference type="PANTHER" id="PTHR30136:SF2">
    <property type="entry name" value="TRANSCRIPTIONAL REGULATOR ICLR"/>
    <property type="match status" value="1"/>
</dbReference>
<gene>
    <name evidence="8" type="primary">praR</name>
</gene>
<evidence type="ECO:0000256" key="5">
    <source>
        <dbReference type="ARBA" id="ARBA00070406"/>
    </source>
</evidence>
<dbReference type="AlphaFoldDB" id="C4TP00"/>
<dbReference type="InterPro" id="IPR050707">
    <property type="entry name" value="HTH_MetabolicPath_Reg"/>
</dbReference>
<comment type="function">
    <text evidence="4">May be an activator protein for the gylABX operon.</text>
</comment>
<keyword evidence="2" id="KW-0238">DNA-binding</keyword>
<dbReference type="GO" id="GO:0003677">
    <property type="term" value="F:DNA binding"/>
    <property type="evidence" value="ECO:0007669"/>
    <property type="project" value="UniProtKB-KW"/>
</dbReference>
<evidence type="ECO:0000256" key="3">
    <source>
        <dbReference type="ARBA" id="ARBA00023163"/>
    </source>
</evidence>
<evidence type="ECO:0000313" key="8">
    <source>
        <dbReference type="EMBL" id="BAH79098.1"/>
    </source>
</evidence>
<accession>C4TP00</accession>
<dbReference type="Gene3D" id="3.30.450.40">
    <property type="match status" value="1"/>
</dbReference>
<evidence type="ECO:0000256" key="2">
    <source>
        <dbReference type="ARBA" id="ARBA00023125"/>
    </source>
</evidence>
<evidence type="ECO:0000256" key="4">
    <source>
        <dbReference type="ARBA" id="ARBA00058938"/>
    </source>
</evidence>
<dbReference type="InterPro" id="IPR036388">
    <property type="entry name" value="WH-like_DNA-bd_sf"/>
</dbReference>
<dbReference type="InterPro" id="IPR014757">
    <property type="entry name" value="Tscrpt_reg_IclR_C"/>
</dbReference>
<dbReference type="PROSITE" id="PS51077">
    <property type="entry name" value="HTH_ICLR"/>
    <property type="match status" value="1"/>
</dbReference>
<dbReference type="GO" id="GO:0003700">
    <property type="term" value="F:DNA-binding transcription factor activity"/>
    <property type="evidence" value="ECO:0007669"/>
    <property type="project" value="TreeGrafter"/>
</dbReference>
<protein>
    <recommendedName>
        <fullName evidence="5">Glycerol operon regulatory protein</fullName>
    </recommendedName>
</protein>
<dbReference type="Gene3D" id="1.10.10.10">
    <property type="entry name" value="Winged helix-like DNA-binding domain superfamily/Winged helix DNA-binding domain"/>
    <property type="match status" value="1"/>
</dbReference>
<proteinExistence type="predicted"/>
<feature type="domain" description="IclR-ED" evidence="7">
    <location>
        <begin position="74"/>
        <end position="256"/>
    </location>
</feature>
<dbReference type="SUPFAM" id="SSF46785">
    <property type="entry name" value="Winged helix' DNA-binding domain"/>
    <property type="match status" value="1"/>
</dbReference>
<organism evidence="8">
    <name type="scientific">Paenibacillus sp. JJ-1b</name>
    <dbReference type="NCBI Taxonomy" id="649508"/>
    <lineage>
        <taxon>Bacteria</taxon>
        <taxon>Bacillati</taxon>
        <taxon>Bacillota</taxon>
        <taxon>Bacilli</taxon>
        <taxon>Bacillales</taxon>
        <taxon>Paenibacillaceae</taxon>
        <taxon>Paenibacillus</taxon>
    </lineage>
</organism>
<evidence type="ECO:0000259" key="7">
    <source>
        <dbReference type="PROSITE" id="PS51078"/>
    </source>
</evidence>